<dbReference type="EMBL" id="VSSQ01011697">
    <property type="protein sequence ID" value="MPM47491.1"/>
    <property type="molecule type" value="Genomic_DNA"/>
</dbReference>
<gene>
    <name evidence="1" type="ORF">SDC9_94202</name>
</gene>
<organism evidence="1">
    <name type="scientific">bioreactor metagenome</name>
    <dbReference type="NCBI Taxonomy" id="1076179"/>
    <lineage>
        <taxon>unclassified sequences</taxon>
        <taxon>metagenomes</taxon>
        <taxon>ecological metagenomes</taxon>
    </lineage>
</organism>
<comment type="caution">
    <text evidence="1">The sequence shown here is derived from an EMBL/GenBank/DDBJ whole genome shotgun (WGS) entry which is preliminary data.</text>
</comment>
<accession>A0A645A5F8</accession>
<evidence type="ECO:0008006" key="2">
    <source>
        <dbReference type="Google" id="ProtNLM"/>
    </source>
</evidence>
<evidence type="ECO:0000313" key="1">
    <source>
        <dbReference type="EMBL" id="MPM47491.1"/>
    </source>
</evidence>
<sequence>MQAYITEVKAGSFPAPEHKYKITGDAADFEALFAQFENEFQK</sequence>
<dbReference type="AlphaFoldDB" id="A0A645A5F8"/>
<name>A0A645A5F8_9ZZZZ</name>
<protein>
    <recommendedName>
        <fullName evidence="2">3-methyl-2-oxobutanoate hydroxymethyltransferase</fullName>
    </recommendedName>
</protein>
<reference evidence="1" key="1">
    <citation type="submission" date="2019-08" db="EMBL/GenBank/DDBJ databases">
        <authorList>
            <person name="Kucharzyk K."/>
            <person name="Murdoch R.W."/>
            <person name="Higgins S."/>
            <person name="Loffler F."/>
        </authorList>
    </citation>
    <scope>NUCLEOTIDE SEQUENCE</scope>
</reference>
<proteinExistence type="predicted"/>